<dbReference type="EnsemblMetazoa" id="XM_030998899">
    <property type="protein sequence ID" value="XP_030854759"/>
    <property type="gene ID" value="LOC579784"/>
</dbReference>
<feature type="compositionally biased region" description="Acidic residues" evidence="1">
    <location>
        <begin position="961"/>
        <end position="973"/>
    </location>
</feature>
<evidence type="ECO:0000256" key="1">
    <source>
        <dbReference type="SAM" id="MobiDB-lite"/>
    </source>
</evidence>
<feature type="compositionally biased region" description="Basic residues" evidence="1">
    <location>
        <begin position="248"/>
        <end position="259"/>
    </location>
</feature>
<feature type="region of interest" description="Disordered" evidence="1">
    <location>
        <begin position="1068"/>
        <end position="1108"/>
    </location>
</feature>
<dbReference type="SUPFAM" id="SSF46689">
    <property type="entry name" value="Homeodomain-like"/>
    <property type="match status" value="1"/>
</dbReference>
<feature type="region of interest" description="Disordered" evidence="1">
    <location>
        <begin position="869"/>
        <end position="986"/>
    </location>
</feature>
<feature type="region of interest" description="Disordered" evidence="1">
    <location>
        <begin position="521"/>
        <end position="765"/>
    </location>
</feature>
<dbReference type="Gene3D" id="1.10.10.60">
    <property type="entry name" value="Homeodomain-like"/>
    <property type="match status" value="1"/>
</dbReference>
<dbReference type="InterPro" id="IPR009057">
    <property type="entry name" value="Homeodomain-like_sf"/>
</dbReference>
<feature type="compositionally biased region" description="Basic and acidic residues" evidence="1">
    <location>
        <begin position="800"/>
        <end position="817"/>
    </location>
</feature>
<feature type="compositionally biased region" description="Polar residues" evidence="1">
    <location>
        <begin position="721"/>
        <end position="735"/>
    </location>
</feature>
<organism evidence="3 4">
    <name type="scientific">Strongylocentrotus purpuratus</name>
    <name type="common">Purple sea urchin</name>
    <dbReference type="NCBI Taxonomy" id="7668"/>
    <lineage>
        <taxon>Eukaryota</taxon>
        <taxon>Metazoa</taxon>
        <taxon>Echinodermata</taxon>
        <taxon>Eleutherozoa</taxon>
        <taxon>Echinozoa</taxon>
        <taxon>Echinoidea</taxon>
        <taxon>Euechinoidea</taxon>
        <taxon>Echinacea</taxon>
        <taxon>Camarodonta</taxon>
        <taxon>Echinidea</taxon>
        <taxon>Strongylocentrotidae</taxon>
        <taxon>Strongylocentrotus</taxon>
    </lineage>
</organism>
<evidence type="ECO:0000313" key="4">
    <source>
        <dbReference type="Proteomes" id="UP000007110"/>
    </source>
</evidence>
<feature type="compositionally biased region" description="Low complexity" evidence="1">
    <location>
        <begin position="640"/>
        <end position="649"/>
    </location>
</feature>
<feature type="compositionally biased region" description="Polar residues" evidence="1">
    <location>
        <begin position="432"/>
        <end position="443"/>
    </location>
</feature>
<dbReference type="OMA" id="HSNCQNK"/>
<dbReference type="RefSeq" id="XP_030854759.1">
    <property type="nucleotide sequence ID" value="XM_030998899.1"/>
</dbReference>
<feature type="region of interest" description="Disordered" evidence="1">
    <location>
        <begin position="1"/>
        <end position="23"/>
    </location>
</feature>
<feature type="compositionally biased region" description="Acidic residues" evidence="1">
    <location>
        <begin position="1084"/>
        <end position="1099"/>
    </location>
</feature>
<dbReference type="InterPro" id="IPR015216">
    <property type="entry name" value="SANTA"/>
</dbReference>
<dbReference type="OrthoDB" id="118550at2759"/>
<reference evidence="4" key="1">
    <citation type="submission" date="2015-02" db="EMBL/GenBank/DDBJ databases">
        <title>Genome sequencing for Strongylocentrotus purpuratus.</title>
        <authorList>
            <person name="Murali S."/>
            <person name="Liu Y."/>
            <person name="Vee V."/>
            <person name="English A."/>
            <person name="Wang M."/>
            <person name="Skinner E."/>
            <person name="Han Y."/>
            <person name="Muzny D.M."/>
            <person name="Worley K.C."/>
            <person name="Gibbs R.A."/>
        </authorList>
    </citation>
    <scope>NUCLEOTIDE SEQUENCE</scope>
</reference>
<evidence type="ECO:0000313" key="3">
    <source>
        <dbReference type="EnsemblMetazoa" id="XP_030854759"/>
    </source>
</evidence>
<dbReference type="CDD" id="cd00167">
    <property type="entry name" value="SANT"/>
    <property type="match status" value="1"/>
</dbReference>
<dbReference type="InterPro" id="IPR001005">
    <property type="entry name" value="SANT/Myb"/>
</dbReference>
<keyword evidence="4" id="KW-1185">Reference proteome</keyword>
<feature type="compositionally biased region" description="Acidic residues" evidence="1">
    <location>
        <begin position="552"/>
        <end position="561"/>
    </location>
</feature>
<dbReference type="Proteomes" id="UP000007110">
    <property type="component" value="Unassembled WGS sequence"/>
</dbReference>
<reference evidence="3" key="2">
    <citation type="submission" date="2021-01" db="UniProtKB">
        <authorList>
            <consortium name="EnsemblMetazoa"/>
        </authorList>
    </citation>
    <scope>IDENTIFICATION</scope>
</reference>
<dbReference type="Pfam" id="PF09133">
    <property type="entry name" value="SANTA"/>
    <property type="match status" value="1"/>
</dbReference>
<feature type="compositionally biased region" description="Basic and acidic residues" evidence="1">
    <location>
        <begin position="824"/>
        <end position="834"/>
    </location>
</feature>
<name>A0A7M7PT96_STRPU</name>
<evidence type="ECO:0000259" key="2">
    <source>
        <dbReference type="Pfam" id="PF09133"/>
    </source>
</evidence>
<dbReference type="PANTHER" id="PTHR16124">
    <property type="entry name" value="MIS18-BINDING PROTEIN 1"/>
    <property type="match status" value="1"/>
</dbReference>
<feature type="compositionally biased region" description="Basic and acidic residues" evidence="1">
    <location>
        <begin position="214"/>
        <end position="235"/>
    </location>
</feature>
<dbReference type="AlphaFoldDB" id="A0A7M7PT96"/>
<feature type="region of interest" description="Disordered" evidence="1">
    <location>
        <begin position="48"/>
        <end position="73"/>
    </location>
</feature>
<sequence length="1108" mass="123236">MNPIQDSEKLVGGRKDSNIRRPVPKYQHYIDHFEELYRQSPLAKVMGQNASSSIPSKRNADNSISSNTSGSFKVPLVSPMLKPKPVPALVGAFIMSPVAHLIQQMQSTGGVAQKDGEKEHASTSHVEMMPPESIENEDWHDSERNDVVQREQRLVPGGTLSCFQPEHGQEVESSEVADTAVSSTEAEEEDDASLYTDVPNVKDVTDEMDGEMEPMEKVEDTEIKGSDPDSCDKPILEASPLGSVSKAREKRKSLRRKAVKSTSDLEHSNIDSCDDVAKLAGKTVTDLDQWIIKWLGSGLKHIAVEGHRLEDPEGSFWHSTAIIKRNSSCLVETSSGSRYSLHGNINKLLARDQGFSKKFLRRFQKGFPAKWKAYLVEEAMEQSGKKVEVTVPESTDIGTAKASNTPVINGGRLATHKVLSTLKKEKRPAVTKTPSNDSETTPVSRRREAVVVTPSFVSVEEVRTTRSGRKVLPPLEYWRGQRQRTLLYMEGAAELLEGSIDHTPVSATRLGVKGSIDISQRAKRLVTRKKNPRSRKRAEKSKNTTSQRESSFEESESEDDPLDRMQKRVVNARTERNSDTSNTMKAGGEECSLDALPEQGSFRRSPRKSLDTFPKKSLDTSDHQKSRDTPRSLSQTSVCDAVDVSPPVSGVGGDATNKSSQPYDLYSEVMGVVKENRQRRISNQSRRRRSREANRSSSSAPEQGEENFNISDDEDFKNKDSASATEGDNKNSSLSRKPKGSPVPSTSNKSISKHKRKVSSKANERVLLGSNMVACVVLEKNEHSDLNAGVKIKGSSGSGKQDKAEQATKKKTKEAPPKSRISKRIQESNEKWKPDELHRLHRALKIIPPSSRQFWHRVASSVGTRTEWECQQEHQAKLEEATKASNQSKGTTKGTTKDNKESNQGAKEPVALTAAKGTMKRKRQLRELIQQHNQASEEDLFDSTPFKKQRKTTKPLLNLDLAEEEEEEDDDEGMQAKTPGSARLKTPSTRFHNLLAPLSGKRTPHSSAIISPGLLNSVEKKHMDKYIFGMQKKRASRRGKNVPETTHNVSPPLKVRQRQLKTQTMAMTPTISEAFQVDPVQGTDSDEDEGDYYWSDEENNSAPNSKKH</sequence>
<feature type="compositionally biased region" description="Basic residues" evidence="1">
    <location>
        <begin position="677"/>
        <end position="690"/>
    </location>
</feature>
<dbReference type="PANTHER" id="PTHR16124:SF3">
    <property type="entry name" value="MIS18-BINDING PROTEIN 1"/>
    <property type="match status" value="1"/>
</dbReference>
<feature type="compositionally biased region" description="Basic and acidic residues" evidence="1">
    <location>
        <begin position="869"/>
        <end position="882"/>
    </location>
</feature>
<accession>A0A7M7PT96</accession>
<dbReference type="GeneID" id="579784"/>
<feature type="region of interest" description="Disordered" evidence="1">
    <location>
        <begin position="165"/>
        <end position="261"/>
    </location>
</feature>
<feature type="region of interest" description="Disordered" evidence="1">
    <location>
        <begin position="110"/>
        <end position="129"/>
    </location>
</feature>
<feature type="domain" description="SANTA" evidence="2">
    <location>
        <begin position="286"/>
        <end position="374"/>
    </location>
</feature>
<dbReference type="GO" id="GO:0000775">
    <property type="term" value="C:chromosome, centromeric region"/>
    <property type="evidence" value="ECO:0000318"/>
    <property type="project" value="GO_Central"/>
</dbReference>
<dbReference type="KEGG" id="spu:579784"/>
<feature type="compositionally biased region" description="Polar residues" evidence="1">
    <location>
        <begin position="48"/>
        <end position="71"/>
    </location>
</feature>
<feature type="compositionally biased region" description="Basic residues" evidence="1">
    <location>
        <begin position="521"/>
        <end position="539"/>
    </location>
</feature>
<feature type="compositionally biased region" description="Basic and acidic residues" evidence="1">
    <location>
        <begin position="608"/>
        <end position="630"/>
    </location>
</feature>
<dbReference type="FunCoup" id="A0A7M7PT96">
    <property type="interactions" value="616"/>
</dbReference>
<dbReference type="InterPro" id="IPR039110">
    <property type="entry name" value="KNL2-like"/>
</dbReference>
<feature type="region of interest" description="Disordered" evidence="1">
    <location>
        <begin position="423"/>
        <end position="446"/>
    </location>
</feature>
<feature type="region of interest" description="Disordered" evidence="1">
    <location>
        <begin position="780"/>
        <end position="834"/>
    </location>
</feature>
<proteinExistence type="predicted"/>
<protein>
    <recommendedName>
        <fullName evidence="2">SANTA domain-containing protein</fullName>
    </recommendedName>
</protein>
<dbReference type="InParanoid" id="A0A7M7PT96"/>
<feature type="compositionally biased region" description="Basic and acidic residues" evidence="1">
    <location>
        <begin position="1"/>
        <end position="19"/>
    </location>
</feature>